<evidence type="ECO:0000259" key="12">
    <source>
        <dbReference type="PROSITE" id="PS50112"/>
    </source>
</evidence>
<keyword evidence="3 9" id="KW-0597">Phosphoprotein</keyword>
<dbReference type="Pfam" id="PF00072">
    <property type="entry name" value="Response_reg"/>
    <property type="match status" value="1"/>
</dbReference>
<feature type="modified residue" description="4-aspartylphosphate" evidence="9">
    <location>
        <position position="60"/>
    </location>
</feature>
<evidence type="ECO:0000256" key="1">
    <source>
        <dbReference type="ARBA" id="ARBA00000085"/>
    </source>
</evidence>
<comment type="caution">
    <text evidence="13">The sequence shown here is derived from an EMBL/GenBank/DDBJ whole genome shotgun (WGS) entry which is preliminary data.</text>
</comment>
<feature type="domain" description="Response regulatory" evidence="11">
    <location>
        <begin position="8"/>
        <end position="125"/>
    </location>
</feature>
<dbReference type="PROSITE" id="PS50110">
    <property type="entry name" value="RESPONSE_REGULATORY"/>
    <property type="match status" value="1"/>
</dbReference>
<dbReference type="InterPro" id="IPR011006">
    <property type="entry name" value="CheY-like_superfamily"/>
</dbReference>
<dbReference type="NCBIfam" id="TIGR00229">
    <property type="entry name" value="sensory_box"/>
    <property type="match status" value="1"/>
</dbReference>
<comment type="catalytic activity">
    <reaction evidence="1">
        <text>ATP + protein L-histidine = ADP + protein N-phospho-L-histidine.</text>
        <dbReference type="EC" id="2.7.13.3"/>
    </reaction>
</comment>
<dbReference type="CDD" id="cd00130">
    <property type="entry name" value="PAS"/>
    <property type="match status" value="1"/>
</dbReference>
<keyword evidence="4" id="KW-0808">Transferase</keyword>
<dbReference type="SUPFAM" id="SSF47384">
    <property type="entry name" value="Homodimeric domain of signal transducing histidine kinase"/>
    <property type="match status" value="1"/>
</dbReference>
<dbReference type="SMART" id="SM00387">
    <property type="entry name" value="HATPase_c"/>
    <property type="match status" value="1"/>
</dbReference>
<dbReference type="Pfam" id="PF13426">
    <property type="entry name" value="PAS_9"/>
    <property type="match status" value="1"/>
</dbReference>
<dbReference type="PROSITE" id="PS50109">
    <property type="entry name" value="HIS_KIN"/>
    <property type="match status" value="1"/>
</dbReference>
<feature type="domain" description="PAS" evidence="12">
    <location>
        <begin position="138"/>
        <end position="193"/>
    </location>
</feature>
<evidence type="ECO:0000256" key="4">
    <source>
        <dbReference type="ARBA" id="ARBA00022679"/>
    </source>
</evidence>
<dbReference type="InterPro" id="IPR003594">
    <property type="entry name" value="HATPase_dom"/>
</dbReference>
<dbReference type="SMART" id="SM00388">
    <property type="entry name" value="HisKA"/>
    <property type="match status" value="1"/>
</dbReference>
<evidence type="ECO:0000256" key="2">
    <source>
        <dbReference type="ARBA" id="ARBA00012438"/>
    </source>
</evidence>
<dbReference type="Pfam" id="PF00512">
    <property type="entry name" value="HisKA"/>
    <property type="match status" value="1"/>
</dbReference>
<keyword evidence="8" id="KW-0902">Two-component regulatory system</keyword>
<dbReference type="Gene3D" id="3.30.450.20">
    <property type="entry name" value="PAS domain"/>
    <property type="match status" value="1"/>
</dbReference>
<name>A0A7C9F534_9BACT</name>
<dbReference type="PRINTS" id="PR00344">
    <property type="entry name" value="BCTRLSENSOR"/>
</dbReference>
<protein>
    <recommendedName>
        <fullName evidence="2">histidine kinase</fullName>
        <ecNumber evidence="2">2.7.13.3</ecNumber>
    </recommendedName>
</protein>
<dbReference type="Pfam" id="PF02518">
    <property type="entry name" value="HATPase_c"/>
    <property type="match status" value="1"/>
</dbReference>
<organism evidence="13 14">
    <name type="scientific">Salmonirosea aquatica</name>
    <dbReference type="NCBI Taxonomy" id="2654236"/>
    <lineage>
        <taxon>Bacteria</taxon>
        <taxon>Pseudomonadati</taxon>
        <taxon>Bacteroidota</taxon>
        <taxon>Cytophagia</taxon>
        <taxon>Cytophagales</taxon>
        <taxon>Spirosomataceae</taxon>
        <taxon>Salmonirosea</taxon>
    </lineage>
</organism>
<dbReference type="AlphaFoldDB" id="A0A7C9F534"/>
<proteinExistence type="predicted"/>
<dbReference type="SUPFAM" id="SSF52172">
    <property type="entry name" value="CheY-like"/>
    <property type="match status" value="1"/>
</dbReference>
<evidence type="ECO:0000256" key="6">
    <source>
        <dbReference type="ARBA" id="ARBA00022777"/>
    </source>
</evidence>
<dbReference type="GO" id="GO:0000155">
    <property type="term" value="F:phosphorelay sensor kinase activity"/>
    <property type="evidence" value="ECO:0007669"/>
    <property type="project" value="InterPro"/>
</dbReference>
<dbReference type="CDD" id="cd00156">
    <property type="entry name" value="REC"/>
    <property type="match status" value="1"/>
</dbReference>
<keyword evidence="14" id="KW-1185">Reference proteome</keyword>
<dbReference type="SUPFAM" id="SSF55874">
    <property type="entry name" value="ATPase domain of HSP90 chaperone/DNA topoisomerase II/histidine kinase"/>
    <property type="match status" value="1"/>
</dbReference>
<dbReference type="EC" id="2.7.13.3" evidence="2"/>
<dbReference type="EMBL" id="WHLY01000002">
    <property type="protein sequence ID" value="MPR32746.1"/>
    <property type="molecule type" value="Genomic_DNA"/>
</dbReference>
<feature type="domain" description="Histidine kinase" evidence="10">
    <location>
        <begin position="271"/>
        <end position="478"/>
    </location>
</feature>
<dbReference type="PANTHER" id="PTHR43065:SF10">
    <property type="entry name" value="PEROXIDE STRESS-ACTIVATED HISTIDINE KINASE MAK3"/>
    <property type="match status" value="1"/>
</dbReference>
<dbReference type="InterPro" id="IPR036890">
    <property type="entry name" value="HATPase_C_sf"/>
</dbReference>
<gene>
    <name evidence="13" type="ORF">GBK04_05095</name>
</gene>
<dbReference type="InterPro" id="IPR005467">
    <property type="entry name" value="His_kinase_dom"/>
</dbReference>
<keyword evidence="6" id="KW-0418">Kinase</keyword>
<evidence type="ECO:0000259" key="10">
    <source>
        <dbReference type="PROSITE" id="PS50109"/>
    </source>
</evidence>
<evidence type="ECO:0000313" key="14">
    <source>
        <dbReference type="Proteomes" id="UP000479293"/>
    </source>
</evidence>
<dbReference type="InterPro" id="IPR035965">
    <property type="entry name" value="PAS-like_dom_sf"/>
</dbReference>
<evidence type="ECO:0000256" key="8">
    <source>
        <dbReference type="ARBA" id="ARBA00023012"/>
    </source>
</evidence>
<dbReference type="PANTHER" id="PTHR43065">
    <property type="entry name" value="SENSOR HISTIDINE KINASE"/>
    <property type="match status" value="1"/>
</dbReference>
<dbReference type="Gene3D" id="3.40.50.2300">
    <property type="match status" value="1"/>
</dbReference>
<evidence type="ECO:0000256" key="9">
    <source>
        <dbReference type="PROSITE-ProRule" id="PRU00169"/>
    </source>
</evidence>
<evidence type="ECO:0000256" key="3">
    <source>
        <dbReference type="ARBA" id="ARBA00022553"/>
    </source>
</evidence>
<dbReference type="Proteomes" id="UP000479293">
    <property type="component" value="Unassembled WGS sequence"/>
</dbReference>
<evidence type="ECO:0000313" key="13">
    <source>
        <dbReference type="EMBL" id="MPR32746.1"/>
    </source>
</evidence>
<reference evidence="13 14" key="1">
    <citation type="submission" date="2019-10" db="EMBL/GenBank/DDBJ databases">
        <title>Draft Genome Sequence of Cytophagaceae sp. SJW1-29.</title>
        <authorList>
            <person name="Choi A."/>
        </authorList>
    </citation>
    <scope>NUCLEOTIDE SEQUENCE [LARGE SCALE GENOMIC DNA]</scope>
    <source>
        <strain evidence="13 14">SJW1-29</strain>
    </source>
</reference>
<dbReference type="CDD" id="cd00075">
    <property type="entry name" value="HATPase"/>
    <property type="match status" value="1"/>
</dbReference>
<dbReference type="InterPro" id="IPR004358">
    <property type="entry name" value="Sig_transdc_His_kin-like_C"/>
</dbReference>
<dbReference type="InterPro" id="IPR000014">
    <property type="entry name" value="PAS"/>
</dbReference>
<dbReference type="SMART" id="SM00448">
    <property type="entry name" value="REC"/>
    <property type="match status" value="1"/>
</dbReference>
<dbReference type="InterPro" id="IPR003661">
    <property type="entry name" value="HisK_dim/P_dom"/>
</dbReference>
<evidence type="ECO:0000256" key="7">
    <source>
        <dbReference type="ARBA" id="ARBA00022840"/>
    </source>
</evidence>
<dbReference type="Gene3D" id="3.30.565.10">
    <property type="entry name" value="Histidine kinase-like ATPase, C-terminal domain"/>
    <property type="match status" value="1"/>
</dbReference>
<dbReference type="SUPFAM" id="SSF55785">
    <property type="entry name" value="PYP-like sensor domain (PAS domain)"/>
    <property type="match status" value="1"/>
</dbReference>
<dbReference type="CDD" id="cd00082">
    <property type="entry name" value="HisKA"/>
    <property type="match status" value="1"/>
</dbReference>
<accession>A0A7C9F534</accession>
<dbReference type="RefSeq" id="WP_152757451.1">
    <property type="nucleotide sequence ID" value="NZ_WHLY01000002.1"/>
</dbReference>
<keyword evidence="7" id="KW-0067">ATP-binding</keyword>
<evidence type="ECO:0000259" key="11">
    <source>
        <dbReference type="PROSITE" id="PS50110"/>
    </source>
</evidence>
<keyword evidence="5" id="KW-0547">Nucleotide-binding</keyword>
<dbReference type="GO" id="GO:0005524">
    <property type="term" value="F:ATP binding"/>
    <property type="evidence" value="ECO:0007669"/>
    <property type="project" value="UniProtKB-KW"/>
</dbReference>
<dbReference type="PROSITE" id="PS50112">
    <property type="entry name" value="PAS"/>
    <property type="match status" value="1"/>
</dbReference>
<sequence>MSQLKPLTVLLVDDDEDDFILTSAYFKELTGWNFKLDWCSTYDKAVSSLTHCRHDVYIFDYLLGSKSGLDLIQEAIRLNCQEPIILLTGKGDDKVALEALRIGAADYLIKSELEKTLLERSLRYSLERAKVIKALRQSERRYRRVFEESQDMLFISDLRGHFLDLNYSSSAITGFSEAELTQKNIFDFFEPDEIMPIWEALLEEKDIHDREVRFITTEGEKKYGILSATIEHDQEADYVQGRLHDVTAQRQTERERLFSEKLAVTSRLVRMLAHEVRNPLTNVNLSAEQLESELEDEDQIFYIDIIKRNCNRINDLITQLLQSSRPNDFSLSPGSLYDLLDETLASAIDRLQLKKIKVEKYYEDGDAEIMMNANMLKIAVLNLITNAIEAMEEGHGLLKITTRRTEQDVQVLIADNGSGISEENMTKVFEPYFTGKKSGMGIGLASTLNIVQSHRGRIDVQSEVGVGTVFTLSFPLEMTELSL</sequence>
<dbReference type="Gene3D" id="1.10.287.130">
    <property type="match status" value="1"/>
</dbReference>
<dbReference type="InterPro" id="IPR036097">
    <property type="entry name" value="HisK_dim/P_sf"/>
</dbReference>
<dbReference type="SMART" id="SM00091">
    <property type="entry name" value="PAS"/>
    <property type="match status" value="1"/>
</dbReference>
<dbReference type="InterPro" id="IPR001789">
    <property type="entry name" value="Sig_transdc_resp-reg_receiver"/>
</dbReference>
<evidence type="ECO:0000256" key="5">
    <source>
        <dbReference type="ARBA" id="ARBA00022741"/>
    </source>
</evidence>